<dbReference type="UniPathway" id="UPA00344"/>
<comment type="pathway">
    <text evidence="1">Cofactor biosynthesis; molybdopterin biosynthesis.</text>
</comment>
<dbReference type="Gene3D" id="3.40.980.10">
    <property type="entry name" value="MoaB/Mog-like domain"/>
    <property type="match status" value="1"/>
</dbReference>
<keyword evidence="1" id="KW-0500">Molybdenum</keyword>
<keyword evidence="1" id="KW-0808">Transferase</keyword>
<evidence type="ECO:0000313" key="4">
    <source>
        <dbReference type="Proteomes" id="UP000528322"/>
    </source>
</evidence>
<name>A0A7W8DGE2_9BACT</name>
<dbReference type="Pfam" id="PF00994">
    <property type="entry name" value="MoCF_biosynth"/>
    <property type="match status" value="1"/>
</dbReference>
<comment type="similarity">
    <text evidence="1">Belongs to the MoeA family.</text>
</comment>
<dbReference type="InterPro" id="IPR038987">
    <property type="entry name" value="MoeA-like"/>
</dbReference>
<dbReference type="SUPFAM" id="SSF53218">
    <property type="entry name" value="Molybdenum cofactor biosynthesis proteins"/>
    <property type="match status" value="1"/>
</dbReference>
<evidence type="ECO:0000259" key="2">
    <source>
        <dbReference type="SMART" id="SM00852"/>
    </source>
</evidence>
<dbReference type="RefSeq" id="WP_183730036.1">
    <property type="nucleotide sequence ID" value="NZ_JACHID010000003.1"/>
</dbReference>
<comment type="cofactor">
    <cofactor evidence="1">
        <name>Mg(2+)</name>
        <dbReference type="ChEBI" id="CHEBI:18420"/>
    </cofactor>
</comment>
<dbReference type="EMBL" id="JACHID010000003">
    <property type="protein sequence ID" value="MBB5021406.1"/>
    <property type="molecule type" value="Genomic_DNA"/>
</dbReference>
<sequence length="343" mass="37564">MRKVDVSNAIGCALAHDLTAVDSLTGRKYCAFHRGQIVKQEDLDKLKDLGRYQVYIEDSSSRDEVHEDDFAIAVASQLRHPSIVTDDTPQEGRVSIYANRSGVLKIDLQRLTQLHKSHPELVLPTLPQHYPVSDGQRIGAFRILPLYAHRATLDSCLQILAQKPLISIDPYTRKKVAIIVTGTEVYEGRITDRFIPLISKKIKTYDAFVTSATIVPDNHQRIVNEISRAMELADLVCITGGTSVDPDDITLSAITSSGASVVRQGVPRQPGNHLSIAYHPQATLVTVPAGALSVPCSTFDTYLPRLLADHRITADELATSAAGGLCQQCPSCHFPNCTFGAMR</sequence>
<dbReference type="SMART" id="SM00852">
    <property type="entry name" value="MoCF_biosynth"/>
    <property type="match status" value="1"/>
</dbReference>
<comment type="caution">
    <text evidence="3">The sequence shown here is derived from an EMBL/GenBank/DDBJ whole genome shotgun (WGS) entry which is preliminary data.</text>
</comment>
<gene>
    <name evidence="3" type="ORF">HNR37_000715</name>
</gene>
<protein>
    <recommendedName>
        <fullName evidence="1">Molybdopterin molybdenumtransferase</fullName>
        <ecNumber evidence="1">2.10.1.1</ecNumber>
    </recommendedName>
</protein>
<reference evidence="3 4" key="1">
    <citation type="submission" date="2020-08" db="EMBL/GenBank/DDBJ databases">
        <title>Genomic Encyclopedia of Type Strains, Phase IV (KMG-IV): sequencing the most valuable type-strain genomes for metagenomic binning, comparative biology and taxonomic classification.</title>
        <authorList>
            <person name="Goeker M."/>
        </authorList>
    </citation>
    <scope>NUCLEOTIDE SEQUENCE [LARGE SCALE GENOMIC DNA]</scope>
    <source>
        <strain evidence="3 4">DSM 22071</strain>
    </source>
</reference>
<keyword evidence="1" id="KW-0479">Metal-binding</keyword>
<keyword evidence="1" id="KW-0460">Magnesium</keyword>
<dbReference type="GO" id="GO:0006777">
    <property type="term" value="P:Mo-molybdopterin cofactor biosynthetic process"/>
    <property type="evidence" value="ECO:0007669"/>
    <property type="project" value="UniProtKB-UniRule"/>
</dbReference>
<dbReference type="PANTHER" id="PTHR10192">
    <property type="entry name" value="MOLYBDOPTERIN BIOSYNTHESIS PROTEIN"/>
    <property type="match status" value="1"/>
</dbReference>
<accession>A0A7W8DGE2</accession>
<keyword evidence="4" id="KW-1185">Reference proteome</keyword>
<dbReference type="GO" id="GO:0046872">
    <property type="term" value="F:metal ion binding"/>
    <property type="evidence" value="ECO:0007669"/>
    <property type="project" value="UniProtKB-UniRule"/>
</dbReference>
<organism evidence="3 4">
    <name type="scientific">Desulfurispira natronophila</name>
    <dbReference type="NCBI Taxonomy" id="682562"/>
    <lineage>
        <taxon>Bacteria</taxon>
        <taxon>Pseudomonadati</taxon>
        <taxon>Chrysiogenota</taxon>
        <taxon>Chrysiogenia</taxon>
        <taxon>Chrysiogenales</taxon>
        <taxon>Chrysiogenaceae</taxon>
        <taxon>Desulfurispira</taxon>
    </lineage>
</organism>
<dbReference type="GO" id="GO:0005829">
    <property type="term" value="C:cytosol"/>
    <property type="evidence" value="ECO:0007669"/>
    <property type="project" value="TreeGrafter"/>
</dbReference>
<dbReference type="PANTHER" id="PTHR10192:SF28">
    <property type="entry name" value="MOLYBDOPTERIN MOLYBDENUMTRANSFERASE"/>
    <property type="match status" value="1"/>
</dbReference>
<feature type="domain" description="MoaB/Mog" evidence="2">
    <location>
        <begin position="177"/>
        <end position="308"/>
    </location>
</feature>
<comment type="function">
    <text evidence="1">Catalyzes the insertion of molybdate into adenylated molybdopterin with the concomitant release of AMP.</text>
</comment>
<evidence type="ECO:0000256" key="1">
    <source>
        <dbReference type="RuleBase" id="RU365090"/>
    </source>
</evidence>
<dbReference type="InterPro" id="IPR036425">
    <property type="entry name" value="MoaB/Mog-like_dom_sf"/>
</dbReference>
<dbReference type="Proteomes" id="UP000528322">
    <property type="component" value="Unassembled WGS sequence"/>
</dbReference>
<dbReference type="InterPro" id="IPR001453">
    <property type="entry name" value="MoaB/Mog_dom"/>
</dbReference>
<evidence type="ECO:0000313" key="3">
    <source>
        <dbReference type="EMBL" id="MBB5021406.1"/>
    </source>
</evidence>
<dbReference type="EC" id="2.10.1.1" evidence="1"/>
<dbReference type="AlphaFoldDB" id="A0A7W8DGE2"/>
<comment type="catalytic activity">
    <reaction evidence="1">
        <text>adenylyl-molybdopterin + molybdate = Mo-molybdopterin + AMP + H(+)</text>
        <dbReference type="Rhea" id="RHEA:35047"/>
        <dbReference type="ChEBI" id="CHEBI:15378"/>
        <dbReference type="ChEBI" id="CHEBI:36264"/>
        <dbReference type="ChEBI" id="CHEBI:62727"/>
        <dbReference type="ChEBI" id="CHEBI:71302"/>
        <dbReference type="ChEBI" id="CHEBI:456215"/>
    </reaction>
</comment>
<keyword evidence="1" id="KW-0501">Molybdenum cofactor biosynthesis</keyword>
<proteinExistence type="inferred from homology"/>
<dbReference type="GO" id="GO:0061599">
    <property type="term" value="F:molybdopterin molybdotransferase activity"/>
    <property type="evidence" value="ECO:0007669"/>
    <property type="project" value="UniProtKB-UniRule"/>
</dbReference>